<dbReference type="Proteomes" id="UP001157502">
    <property type="component" value="Chromosome 21"/>
</dbReference>
<reference evidence="1" key="1">
    <citation type="submission" date="2021-05" db="EMBL/GenBank/DDBJ databases">
        <authorList>
            <person name="Pan Q."/>
            <person name="Jouanno E."/>
            <person name="Zahm M."/>
            <person name="Klopp C."/>
            <person name="Cabau C."/>
            <person name="Louis A."/>
            <person name="Berthelot C."/>
            <person name="Parey E."/>
            <person name="Roest Crollius H."/>
            <person name="Montfort J."/>
            <person name="Robinson-Rechavi M."/>
            <person name="Bouchez O."/>
            <person name="Lampietro C."/>
            <person name="Lopez Roques C."/>
            <person name="Donnadieu C."/>
            <person name="Postlethwait J."/>
            <person name="Bobe J."/>
            <person name="Dillon D."/>
            <person name="Chandos A."/>
            <person name="von Hippel F."/>
            <person name="Guiguen Y."/>
        </authorList>
    </citation>
    <scope>NUCLEOTIDE SEQUENCE</scope>
    <source>
        <strain evidence="1">YG-Jan2019</strain>
    </source>
</reference>
<dbReference type="EMBL" id="CM055748">
    <property type="protein sequence ID" value="KAJ7995199.1"/>
    <property type="molecule type" value="Genomic_DNA"/>
</dbReference>
<keyword evidence="2" id="KW-1185">Reference proteome</keyword>
<sequence length="106" mass="12274">MGLYRNENCHSQGSQFRSRLNFSFTHNSNTTIEFVKPDHHTSEHETGVGRRSDTCQCGSWTTTTKIEVDCWNGTNKNIPTNGAKIKWMERFMFVPKPPAWSTHRQL</sequence>
<comment type="caution">
    <text evidence="1">The sequence shown here is derived from an EMBL/GenBank/DDBJ whole genome shotgun (WGS) entry which is preliminary data.</text>
</comment>
<name>A0ACC2FUV1_DALPE</name>
<accession>A0ACC2FUV1</accession>
<organism evidence="1 2">
    <name type="scientific">Dallia pectoralis</name>
    <name type="common">Alaska blackfish</name>
    <dbReference type="NCBI Taxonomy" id="75939"/>
    <lineage>
        <taxon>Eukaryota</taxon>
        <taxon>Metazoa</taxon>
        <taxon>Chordata</taxon>
        <taxon>Craniata</taxon>
        <taxon>Vertebrata</taxon>
        <taxon>Euteleostomi</taxon>
        <taxon>Actinopterygii</taxon>
        <taxon>Neopterygii</taxon>
        <taxon>Teleostei</taxon>
        <taxon>Protacanthopterygii</taxon>
        <taxon>Esociformes</taxon>
        <taxon>Umbridae</taxon>
        <taxon>Dallia</taxon>
    </lineage>
</organism>
<evidence type="ECO:0000313" key="1">
    <source>
        <dbReference type="EMBL" id="KAJ7995199.1"/>
    </source>
</evidence>
<proteinExistence type="predicted"/>
<evidence type="ECO:0000313" key="2">
    <source>
        <dbReference type="Proteomes" id="UP001157502"/>
    </source>
</evidence>
<gene>
    <name evidence="1" type="ORF">DPEC_G00242070</name>
</gene>
<protein>
    <submittedName>
        <fullName evidence="1">Uncharacterized protein</fullName>
    </submittedName>
</protein>